<dbReference type="Gene3D" id="3.30.710.10">
    <property type="entry name" value="Potassium Channel Kv1.1, Chain A"/>
    <property type="match status" value="1"/>
</dbReference>
<dbReference type="EMBL" id="CAUJNA010001924">
    <property type="protein sequence ID" value="CAJ1389699.1"/>
    <property type="molecule type" value="Genomic_DNA"/>
</dbReference>
<comment type="caution">
    <text evidence="1">The sequence shown here is derived from an EMBL/GenBank/DDBJ whole genome shotgun (WGS) entry which is preliminary data.</text>
</comment>
<protein>
    <submittedName>
        <fullName evidence="1">Uncharacterized protein</fullName>
    </submittedName>
</protein>
<sequence length="774" mass="85181">MACHLQWALAQVNMPTPYSVGAALPPQTAPTRMNPFLQAVLGTGARPDWTTTCSVTEADAQMLKMQESSFLGVDGATSLKAEITGKIPELNSAAHYRSARKLVQDLGGAPALKEELIYSGYVDSDTSKLTLLDRPMNIFALLASGTMKQPDSEPEQDLLGTFKSKFMICKNKLENDINWDNPDMKWVKTSSMARQHRFLTTRDLHYQWFNPLMFGLVPADDGGVNARAALAEVEQMKAAALHFAKNNGWSDKVGLFVNVFGHNNVNSLFIHVLDMSELGPAFSYHDFKNMPLDDVIKVLREEAASNFLPAPVKTTDLPGLLEKAGARRRRDTTNDARGTGNFFFAGTDGATSVKAEVVGRLPIIKDAASFRAARRMLTEELGGMATLKEELARSGFIDPVTGNLTTGTRPFNVFARIGGGVMTQPGMDKEQEYLQEFKDHFIVCSNLPANDEHWDSDDKEWVGKASMSKRHRFLTIKDLHWQWFNVLGFGLLPESKGGAGLGRAIALVEVMKAAALRYTAICPGWTNRVGLFFHVFGHNSVNSLHLHILDMAELGPTFWHYEYKNCPLDVVLKVLKEEASSHSTGAESYGLMAEVTAAATEAAKAAAAAAEAALSASRPSVRCSDGLEILTLNVGGELFTVSRQIMLQAPPDSLLHQMFVEDTVRLSNLDANQRPFLNYPATAFRYIADHLRLLAQLPKTNVLQPLTVPPSHEKQVRELAWILGVEDMVLCTPQYGRNGKAAALRPQLGRSFCCMRRRAQHGEISSQLSNSSQV</sequence>
<reference evidence="1" key="1">
    <citation type="submission" date="2023-08" db="EMBL/GenBank/DDBJ databases">
        <authorList>
            <person name="Chen Y."/>
            <person name="Shah S."/>
            <person name="Dougan E. K."/>
            <person name="Thang M."/>
            <person name="Chan C."/>
        </authorList>
    </citation>
    <scope>NUCLEOTIDE SEQUENCE</scope>
</reference>
<organism evidence="1 2">
    <name type="scientific">Effrenium voratum</name>
    <dbReference type="NCBI Taxonomy" id="2562239"/>
    <lineage>
        <taxon>Eukaryota</taxon>
        <taxon>Sar</taxon>
        <taxon>Alveolata</taxon>
        <taxon>Dinophyceae</taxon>
        <taxon>Suessiales</taxon>
        <taxon>Symbiodiniaceae</taxon>
        <taxon>Effrenium</taxon>
    </lineage>
</organism>
<dbReference type="Proteomes" id="UP001178507">
    <property type="component" value="Unassembled WGS sequence"/>
</dbReference>
<evidence type="ECO:0000313" key="2">
    <source>
        <dbReference type="Proteomes" id="UP001178507"/>
    </source>
</evidence>
<dbReference type="AlphaFoldDB" id="A0AA36IN08"/>
<dbReference type="InterPro" id="IPR011333">
    <property type="entry name" value="SKP1/BTB/POZ_sf"/>
</dbReference>
<evidence type="ECO:0000313" key="1">
    <source>
        <dbReference type="EMBL" id="CAJ1389699.1"/>
    </source>
</evidence>
<proteinExistence type="predicted"/>
<dbReference type="SUPFAM" id="SSF54695">
    <property type="entry name" value="POZ domain"/>
    <property type="match status" value="1"/>
</dbReference>
<accession>A0AA36IN08</accession>
<gene>
    <name evidence="1" type="ORF">EVOR1521_LOCUS15265</name>
</gene>
<name>A0AA36IN08_9DINO</name>
<keyword evidence="2" id="KW-1185">Reference proteome</keyword>